<dbReference type="GeneID" id="93254625"/>
<keyword evidence="1" id="KW-0732">Signal</keyword>
<name>A0A9Q2KW43_9GAMM</name>
<evidence type="ECO:0000256" key="2">
    <source>
        <dbReference type="SAM" id="Phobius"/>
    </source>
</evidence>
<comment type="similarity">
    <text evidence="1">Belongs to the thioredoxin family. DsbC subfamily.</text>
</comment>
<dbReference type="InterPro" id="IPR033954">
    <property type="entry name" value="DiS-bond_Isoase_DsbC/G"/>
</dbReference>
<feature type="transmembrane region" description="Helical" evidence="2">
    <location>
        <begin position="6"/>
        <end position="23"/>
    </location>
</feature>
<dbReference type="CDD" id="cd03020">
    <property type="entry name" value="DsbA_DsbC_DsbG"/>
    <property type="match status" value="1"/>
</dbReference>
<dbReference type="RefSeq" id="WP_159184033.1">
    <property type="nucleotide sequence ID" value="NZ_JACVJL010000149.1"/>
</dbReference>
<comment type="subcellular location">
    <subcellularLocation>
        <location evidence="1">Periplasm</location>
    </subcellularLocation>
</comment>
<dbReference type="PANTHER" id="PTHR35272:SF3">
    <property type="entry name" value="THIOL:DISULFIDE INTERCHANGE PROTEIN DSBC"/>
    <property type="match status" value="1"/>
</dbReference>
<sequence length="281" mass="31760">MQKKSFAVLSIFILFLLVIIYFFSTANLSKSSFNNQQGLYLVKQAFPQYKVIKTFDTGIHLQAYILEDKKDPTKRTVTFTSEDGDVIVNGELLAWDRNQNKLTSLNQIYANYFTSSPQASDLYLDIKKYATYIQQGCDNAPHKFYAIIDPNCRYCASLFDASQPAIKSGDLAVRWIPIGSLQNSPDVVRSIFNSKDPLQALIEYHNTKKYDESLTKPNEKAENNMLLSSDISGFPIIIYKTPEGALKISCGNKLPLTEAKIAEKDNIKKVNEFLLLTSNSF</sequence>
<dbReference type="PANTHER" id="PTHR35272">
    <property type="entry name" value="THIOL:DISULFIDE INTERCHANGE PROTEIN DSBC-RELATED"/>
    <property type="match status" value="1"/>
</dbReference>
<dbReference type="SUPFAM" id="SSF52833">
    <property type="entry name" value="Thioredoxin-like"/>
    <property type="match status" value="1"/>
</dbReference>
<dbReference type="GO" id="GO:0042597">
    <property type="term" value="C:periplasmic space"/>
    <property type="evidence" value="ECO:0007669"/>
    <property type="project" value="UniProtKB-SubCell"/>
</dbReference>
<comment type="function">
    <text evidence="1">Required for disulfide bond formation in some periplasmic proteins. Acts by transferring its disulfide bond to other proteins and is reduced in the process.</text>
</comment>
<accession>A0A9Q2KW43</accession>
<keyword evidence="4" id="KW-1185">Reference proteome</keyword>
<gene>
    <name evidence="3" type="ORF">IB647_07535</name>
</gene>
<reference evidence="3 4" key="1">
    <citation type="submission" date="2020-09" db="EMBL/GenBank/DDBJ databases">
        <title>Development of specific Francisella tularensis PCR assay based on in-depth characterization of family Francisellaceae.</title>
        <authorList>
            <person name="Ohrman C."/>
            <person name="Sahl J."/>
            <person name="Sjodin A."/>
            <person name="Uneklint I."/>
            <person name="Ballard R."/>
            <person name="Karlsson L."/>
            <person name="Mcdonough R."/>
            <person name="Sundell D."/>
            <person name="Soria K."/>
            <person name="Brindeflk B."/>
            <person name="Vallesi A."/>
            <person name="Ramirez-Paredes J.G."/>
            <person name="Colquhoun D."/>
            <person name="Myrtennas K."/>
            <person name="Birdsell D."/>
            <person name="Johansson A."/>
            <person name="Wagner D."/>
            <person name="Forsman M."/>
        </authorList>
    </citation>
    <scope>NUCLEOTIDE SEQUENCE [LARGE SCALE GENOMIC DNA]</scope>
    <source>
        <strain evidence="3 4">FSC1140</strain>
    </source>
</reference>
<keyword evidence="2" id="KW-1133">Transmembrane helix</keyword>
<organism evidence="3 4">
    <name type="scientific">Francisella noatunensis</name>
    <dbReference type="NCBI Taxonomy" id="657445"/>
    <lineage>
        <taxon>Bacteria</taxon>
        <taxon>Pseudomonadati</taxon>
        <taxon>Pseudomonadota</taxon>
        <taxon>Gammaproteobacteria</taxon>
        <taxon>Thiotrichales</taxon>
        <taxon>Francisellaceae</taxon>
        <taxon>Francisella</taxon>
    </lineage>
</organism>
<dbReference type="Proteomes" id="UP000701999">
    <property type="component" value="Unassembled WGS sequence"/>
</dbReference>
<keyword evidence="2" id="KW-0812">Transmembrane</keyword>
<dbReference type="EMBL" id="JACVKN010000159">
    <property type="protein sequence ID" value="MBK2065473.1"/>
    <property type="molecule type" value="Genomic_DNA"/>
</dbReference>
<keyword evidence="1" id="KW-0574">Periplasm</keyword>
<proteinExistence type="inferred from homology"/>
<dbReference type="InterPro" id="IPR036249">
    <property type="entry name" value="Thioredoxin-like_sf"/>
</dbReference>
<dbReference type="AlphaFoldDB" id="A0A9Q2KW43"/>
<dbReference type="Gene3D" id="3.40.30.10">
    <property type="entry name" value="Glutaredoxin"/>
    <property type="match status" value="1"/>
</dbReference>
<evidence type="ECO:0000256" key="1">
    <source>
        <dbReference type="RuleBase" id="RU364038"/>
    </source>
</evidence>
<evidence type="ECO:0000313" key="4">
    <source>
        <dbReference type="Proteomes" id="UP000701999"/>
    </source>
</evidence>
<dbReference type="InterPro" id="IPR051470">
    <property type="entry name" value="Thiol:disulfide_interchange"/>
</dbReference>
<protein>
    <recommendedName>
        <fullName evidence="1">Thiol:disulfide interchange protein</fullName>
    </recommendedName>
</protein>
<keyword evidence="1" id="KW-0676">Redox-active center</keyword>
<keyword evidence="2" id="KW-0472">Membrane</keyword>
<comment type="caution">
    <text evidence="3">The sequence shown here is derived from an EMBL/GenBank/DDBJ whole genome shotgun (WGS) entry which is preliminary data.</text>
</comment>
<evidence type="ECO:0000313" key="3">
    <source>
        <dbReference type="EMBL" id="MBK2065473.1"/>
    </source>
</evidence>